<evidence type="ECO:0000313" key="3">
    <source>
        <dbReference type="Proteomes" id="UP000321362"/>
    </source>
</evidence>
<sequence length="204" mass="23179">MNKVRILYNINFWLLMFFTNIAAFAQDKNETGRLAATNENHQLLTSITGSWIFTGKHTFAGSKHKPIEFAGSMVRKALWDNRYFTSEVTGQDIPMPWSNGKLVTLHEMTTEGYDNVKGKFISAYINNEFETGIILLEGSYDPGTKIITYDGETLSPPRGDAPAGAMRKFHVLLKFINDSHYTLEWHESIGGKELFDTVLNFTRQ</sequence>
<organism evidence="2 3">
    <name type="scientific">Mucilaginibacter ginsenosidivorax</name>
    <dbReference type="NCBI Taxonomy" id="862126"/>
    <lineage>
        <taxon>Bacteria</taxon>
        <taxon>Pseudomonadati</taxon>
        <taxon>Bacteroidota</taxon>
        <taxon>Sphingobacteriia</taxon>
        <taxon>Sphingobacteriales</taxon>
        <taxon>Sphingobacteriaceae</taxon>
        <taxon>Mucilaginibacter</taxon>
    </lineage>
</organism>
<keyword evidence="1" id="KW-0472">Membrane</keyword>
<keyword evidence="1" id="KW-0812">Transmembrane</keyword>
<name>A0A5B8VXI1_9SPHI</name>
<accession>A0A5B8VXI1</accession>
<dbReference type="AlphaFoldDB" id="A0A5B8VXI1"/>
<keyword evidence="3" id="KW-1185">Reference proteome</keyword>
<dbReference type="EMBL" id="CP042437">
    <property type="protein sequence ID" value="QEC76033.1"/>
    <property type="molecule type" value="Genomic_DNA"/>
</dbReference>
<feature type="transmembrane region" description="Helical" evidence="1">
    <location>
        <begin position="6"/>
        <end position="25"/>
    </location>
</feature>
<evidence type="ECO:0000256" key="1">
    <source>
        <dbReference type="SAM" id="Phobius"/>
    </source>
</evidence>
<protein>
    <submittedName>
        <fullName evidence="2">DUF1579 domain-containing protein</fullName>
    </submittedName>
</protein>
<reference evidence="2 3" key="1">
    <citation type="journal article" date="2013" name="J. Microbiol.">
        <title>Mucilaginibacter ginsenosidivorax sp. nov., with ginsenoside converting activity isolated from sediment.</title>
        <authorList>
            <person name="Kim J.K."/>
            <person name="Choi T.E."/>
            <person name="Liu Q.M."/>
            <person name="Park H.Y."/>
            <person name="Yi T.H."/>
            <person name="Yoon M.H."/>
            <person name="Kim S.C."/>
            <person name="Im W.T."/>
        </authorList>
    </citation>
    <scope>NUCLEOTIDE SEQUENCE [LARGE SCALE GENOMIC DNA]</scope>
    <source>
        <strain evidence="2 3">KHI28</strain>
    </source>
</reference>
<proteinExistence type="predicted"/>
<dbReference type="Proteomes" id="UP000321362">
    <property type="component" value="Chromosome"/>
</dbReference>
<keyword evidence="1" id="KW-1133">Transmembrane helix</keyword>
<dbReference type="KEGG" id="mgk:FSB76_08765"/>
<dbReference type="InterPro" id="IPR011473">
    <property type="entry name" value="DUF1579"/>
</dbReference>
<dbReference type="Pfam" id="PF07617">
    <property type="entry name" value="DUF1579"/>
    <property type="match status" value="1"/>
</dbReference>
<gene>
    <name evidence="2" type="ORF">FSB76_08765</name>
</gene>
<evidence type="ECO:0000313" key="2">
    <source>
        <dbReference type="EMBL" id="QEC76033.1"/>
    </source>
</evidence>